<protein>
    <submittedName>
        <fullName evidence="1">Uncharacterized protein</fullName>
    </submittedName>
</protein>
<gene>
    <name evidence="1" type="ORF">TSPGSL018_20192</name>
</gene>
<organism evidence="1">
    <name type="scientific">Tetraselmis sp. GSL018</name>
    <dbReference type="NCBI Taxonomy" id="582737"/>
    <lineage>
        <taxon>Eukaryota</taxon>
        <taxon>Viridiplantae</taxon>
        <taxon>Chlorophyta</taxon>
        <taxon>core chlorophytes</taxon>
        <taxon>Chlorodendrophyceae</taxon>
        <taxon>Chlorodendrales</taxon>
        <taxon>Chlorodendraceae</taxon>
        <taxon>Tetraselmis</taxon>
    </lineage>
</organism>
<feature type="non-terminal residue" evidence="1">
    <location>
        <position position="1"/>
    </location>
</feature>
<proteinExistence type="predicted"/>
<dbReference type="AlphaFoldDB" id="A0A061QYX5"/>
<evidence type="ECO:0000313" key="1">
    <source>
        <dbReference type="EMBL" id="JAC63620.1"/>
    </source>
</evidence>
<accession>A0A061QYX5</accession>
<dbReference type="EMBL" id="GBEZ01023257">
    <property type="protein sequence ID" value="JAC63620.1"/>
    <property type="molecule type" value="Transcribed_RNA"/>
</dbReference>
<feature type="non-terminal residue" evidence="1">
    <location>
        <position position="70"/>
    </location>
</feature>
<sequence>NCPMALQPQERGELWPLPMSHTESQATQVNTGWREAWPGRRQRGMQGEMAEAKAGCGAPVKALVCVLDGV</sequence>
<name>A0A061QYX5_9CHLO</name>
<reference evidence="1" key="1">
    <citation type="submission" date="2014-05" db="EMBL/GenBank/DDBJ databases">
        <title>The transcriptome of the halophilic microalga Tetraselmis sp. GSL018 isolated from the Great Salt Lake, Utah.</title>
        <authorList>
            <person name="Jinkerson R.E."/>
            <person name="D'Adamo S."/>
            <person name="Posewitz M.C."/>
        </authorList>
    </citation>
    <scope>NUCLEOTIDE SEQUENCE</scope>
    <source>
        <strain evidence="1">GSL018</strain>
    </source>
</reference>